<accession>A0A7T7XLC6</accession>
<dbReference type="KEGG" id="bhc:JFL75_16360"/>
<name>A0A7T7XLC6_9SPIR</name>
<dbReference type="EMBL" id="CP067089">
    <property type="protein sequence ID" value="QQO08491.1"/>
    <property type="molecule type" value="Genomic_DNA"/>
</dbReference>
<evidence type="ECO:0000313" key="3">
    <source>
        <dbReference type="Proteomes" id="UP000595917"/>
    </source>
</evidence>
<dbReference type="Proteomes" id="UP000595917">
    <property type="component" value="Chromosome"/>
</dbReference>
<dbReference type="SUPFAM" id="SSF51338">
    <property type="entry name" value="Composite domain of metallo-dependent hydrolases"/>
    <property type="match status" value="1"/>
</dbReference>
<evidence type="ECO:0000313" key="2">
    <source>
        <dbReference type="EMBL" id="QQO08491.1"/>
    </source>
</evidence>
<dbReference type="PANTHER" id="PTHR11647">
    <property type="entry name" value="HYDRANTOINASE/DIHYDROPYRIMIDINASE FAMILY MEMBER"/>
    <property type="match status" value="1"/>
</dbReference>
<reference evidence="2" key="1">
    <citation type="submission" date="2021-01" db="EMBL/GenBank/DDBJ databases">
        <title>Description of Breznakiella homolactica.</title>
        <authorList>
            <person name="Song Y."/>
            <person name="Brune A."/>
        </authorList>
    </citation>
    <scope>NUCLEOTIDE SEQUENCE</scope>
    <source>
        <strain evidence="2">RmG30</strain>
    </source>
</reference>
<dbReference type="PANTHER" id="PTHR11647:SF1">
    <property type="entry name" value="COLLAPSIN RESPONSE MEDIATOR PROTEIN"/>
    <property type="match status" value="1"/>
</dbReference>
<dbReference type="GO" id="GO:0016812">
    <property type="term" value="F:hydrolase activity, acting on carbon-nitrogen (but not peptide) bonds, in cyclic amides"/>
    <property type="evidence" value="ECO:0007669"/>
    <property type="project" value="TreeGrafter"/>
</dbReference>
<dbReference type="Gene3D" id="2.30.40.10">
    <property type="entry name" value="Urease, subunit C, domain 1"/>
    <property type="match status" value="1"/>
</dbReference>
<dbReference type="InterPro" id="IPR013108">
    <property type="entry name" value="Amidohydro_3"/>
</dbReference>
<gene>
    <name evidence="2" type="ORF">JFL75_16360</name>
</gene>
<dbReference type="InterPro" id="IPR032466">
    <property type="entry name" value="Metal_Hydrolase"/>
</dbReference>
<sequence>MKTLVRGGTVYDGTGAESFTADVLIEDGIITAVEPGISADSAEIIEAAGYAVTPGFIDGHRHCDIAPLTRDDFGDAELAQGITATVAGNCGLAPVPSSETSRLEMYDFLEPVTGPIPREISFGSYSEYKTAIAKAGLPLHMGFMAGAGAIKTAVKGFVSSPYTAEEITKAAAYVDEAMQAGALGVSLGIMYQPEIFSTAEEIAAVIRPAAPYNGILCTHIRGEGDSLAESVQEVIRIAAMAEMRLNVSHFKATGIRNWRSTIYRAIECIEDARAKGQPVTADFYPYDGGSSTMLSLVPPTVLADGNKAMLERLLTPEGKKHLVREIYRDHPGWDNMVTSIGWDRILISSVTLPEHAAYSGKTVSKLADELGYSDPAEFAAELLAAEHGKTGVIVLSMAQEDIDDIARLPWTALISDALYGGGDNPHPRHYGAFPKFLREYVMERRILSMEAAVHKMTAMTADRMGIRNRGRIQPGFRGDVLVFNPDKFTDTATYTVPKKLSRGMEWVLLEGRTVWHGEKQNGKKEGKILSL</sequence>
<dbReference type="InterPro" id="IPR023100">
    <property type="entry name" value="D-aminoacylase_insert_dom_sf"/>
</dbReference>
<dbReference type="GO" id="GO:0005829">
    <property type="term" value="C:cytosol"/>
    <property type="evidence" value="ECO:0007669"/>
    <property type="project" value="TreeGrafter"/>
</dbReference>
<dbReference type="InterPro" id="IPR011059">
    <property type="entry name" value="Metal-dep_hydrolase_composite"/>
</dbReference>
<dbReference type="RefSeq" id="WP_215625797.1">
    <property type="nucleotide sequence ID" value="NZ_CP067089.2"/>
</dbReference>
<dbReference type="SUPFAM" id="SSF51556">
    <property type="entry name" value="Metallo-dependent hydrolases"/>
    <property type="match status" value="1"/>
</dbReference>
<keyword evidence="3" id="KW-1185">Reference proteome</keyword>
<dbReference type="InterPro" id="IPR050378">
    <property type="entry name" value="Metallo-dep_Hydrolases_sf"/>
</dbReference>
<feature type="domain" description="Amidohydrolase 3" evidence="1">
    <location>
        <begin position="412"/>
        <end position="514"/>
    </location>
</feature>
<protein>
    <submittedName>
        <fullName evidence="2">Amidohydrolase family protein</fullName>
    </submittedName>
</protein>
<dbReference type="Gene3D" id="3.30.1490.130">
    <property type="entry name" value="D-aminoacylase. Domain 3"/>
    <property type="match status" value="1"/>
</dbReference>
<dbReference type="GO" id="GO:0016811">
    <property type="term" value="F:hydrolase activity, acting on carbon-nitrogen (but not peptide) bonds, in linear amides"/>
    <property type="evidence" value="ECO:0007669"/>
    <property type="project" value="InterPro"/>
</dbReference>
<dbReference type="AlphaFoldDB" id="A0A7T7XLC6"/>
<proteinExistence type="predicted"/>
<dbReference type="Gene3D" id="3.20.20.140">
    <property type="entry name" value="Metal-dependent hydrolases"/>
    <property type="match status" value="1"/>
</dbReference>
<evidence type="ECO:0000259" key="1">
    <source>
        <dbReference type="Pfam" id="PF07969"/>
    </source>
</evidence>
<dbReference type="Pfam" id="PF07969">
    <property type="entry name" value="Amidohydro_3"/>
    <property type="match status" value="1"/>
</dbReference>
<organism evidence="2 3">
    <name type="scientific">Breznakiella homolactica</name>
    <dbReference type="NCBI Taxonomy" id="2798577"/>
    <lineage>
        <taxon>Bacteria</taxon>
        <taxon>Pseudomonadati</taxon>
        <taxon>Spirochaetota</taxon>
        <taxon>Spirochaetia</taxon>
        <taxon>Spirochaetales</taxon>
        <taxon>Breznakiellaceae</taxon>
        <taxon>Breznakiella</taxon>
    </lineage>
</organism>